<feature type="domain" description="C2H2-type" evidence="9">
    <location>
        <begin position="549"/>
        <end position="576"/>
    </location>
</feature>
<dbReference type="InterPro" id="IPR012337">
    <property type="entry name" value="RNaseH-like_sf"/>
</dbReference>
<evidence type="ECO:0000256" key="6">
    <source>
        <dbReference type="ARBA" id="ARBA00023125"/>
    </source>
</evidence>
<evidence type="ECO:0000256" key="7">
    <source>
        <dbReference type="ARBA" id="ARBA00023242"/>
    </source>
</evidence>
<keyword evidence="4 8" id="KW-0863">Zinc-finger</keyword>
<dbReference type="SUPFAM" id="SSF53098">
    <property type="entry name" value="Ribonuclease H-like"/>
    <property type="match status" value="1"/>
</dbReference>
<comment type="subcellular location">
    <subcellularLocation>
        <location evidence="1">Nucleus</location>
    </subcellularLocation>
</comment>
<comment type="caution">
    <text evidence="10">The sequence shown here is derived from an EMBL/GenBank/DDBJ whole genome shotgun (WGS) entry which is preliminary data.</text>
</comment>
<dbReference type="PANTHER" id="PTHR16515">
    <property type="entry name" value="PR DOMAIN ZINC FINGER PROTEIN"/>
    <property type="match status" value="1"/>
</dbReference>
<feature type="domain" description="C2H2-type" evidence="9">
    <location>
        <begin position="688"/>
        <end position="715"/>
    </location>
</feature>
<feature type="domain" description="C2H2-type" evidence="9">
    <location>
        <begin position="577"/>
        <end position="604"/>
    </location>
</feature>
<evidence type="ECO:0000256" key="3">
    <source>
        <dbReference type="ARBA" id="ARBA00022737"/>
    </source>
</evidence>
<proteinExistence type="predicted"/>
<organism evidence="10 11">
    <name type="scientific">Dryococelus australis</name>
    <dbReference type="NCBI Taxonomy" id="614101"/>
    <lineage>
        <taxon>Eukaryota</taxon>
        <taxon>Metazoa</taxon>
        <taxon>Ecdysozoa</taxon>
        <taxon>Arthropoda</taxon>
        <taxon>Hexapoda</taxon>
        <taxon>Insecta</taxon>
        <taxon>Pterygota</taxon>
        <taxon>Neoptera</taxon>
        <taxon>Polyneoptera</taxon>
        <taxon>Phasmatodea</taxon>
        <taxon>Verophasmatodea</taxon>
        <taxon>Anareolatae</taxon>
        <taxon>Phasmatidae</taxon>
        <taxon>Eurycanthinae</taxon>
        <taxon>Dryococelus</taxon>
    </lineage>
</organism>
<dbReference type="PROSITE" id="PS00028">
    <property type="entry name" value="ZINC_FINGER_C2H2_1"/>
    <property type="match status" value="8"/>
</dbReference>
<dbReference type="InterPro" id="IPR036236">
    <property type="entry name" value="Znf_C2H2_sf"/>
</dbReference>
<evidence type="ECO:0000313" key="11">
    <source>
        <dbReference type="Proteomes" id="UP001159363"/>
    </source>
</evidence>
<dbReference type="SMART" id="SM00355">
    <property type="entry name" value="ZnF_C2H2"/>
    <property type="match status" value="9"/>
</dbReference>
<dbReference type="Gene3D" id="3.30.160.60">
    <property type="entry name" value="Classic Zinc Finger"/>
    <property type="match status" value="9"/>
</dbReference>
<evidence type="ECO:0000256" key="5">
    <source>
        <dbReference type="ARBA" id="ARBA00022833"/>
    </source>
</evidence>
<evidence type="ECO:0000256" key="4">
    <source>
        <dbReference type="ARBA" id="ARBA00022771"/>
    </source>
</evidence>
<name>A0ABQ9ID97_9NEOP</name>
<dbReference type="PANTHER" id="PTHR16515:SF49">
    <property type="entry name" value="GASTRULA ZINC FINGER PROTEIN XLCGF49.1-LIKE-RELATED"/>
    <property type="match status" value="1"/>
</dbReference>
<dbReference type="InterPro" id="IPR050331">
    <property type="entry name" value="Zinc_finger"/>
</dbReference>
<keyword evidence="3" id="KW-0677">Repeat</keyword>
<dbReference type="InterPro" id="IPR036397">
    <property type="entry name" value="RNaseH_sf"/>
</dbReference>
<dbReference type="Proteomes" id="UP001159363">
    <property type="component" value="Chromosome 2"/>
</dbReference>
<feature type="domain" description="C2H2-type" evidence="9">
    <location>
        <begin position="605"/>
        <end position="632"/>
    </location>
</feature>
<evidence type="ECO:0000256" key="2">
    <source>
        <dbReference type="ARBA" id="ARBA00022723"/>
    </source>
</evidence>
<keyword evidence="5" id="KW-0862">Zinc</keyword>
<evidence type="ECO:0000256" key="8">
    <source>
        <dbReference type="PROSITE-ProRule" id="PRU00042"/>
    </source>
</evidence>
<protein>
    <recommendedName>
        <fullName evidence="9">C2H2-type domain-containing protein</fullName>
    </recommendedName>
</protein>
<gene>
    <name evidence="10" type="ORF">PR048_007111</name>
</gene>
<dbReference type="EMBL" id="JARBHB010000002">
    <property type="protein sequence ID" value="KAJ8894457.1"/>
    <property type="molecule type" value="Genomic_DNA"/>
</dbReference>
<sequence length="1996" mass="224094">MQVREDDCKPKQVCLTCASKLEMCADLVEMCLAAEFKFDSILHSRFPGLKSVGSNSSSIQVRESKLIWRRCRWIRFVVDHVVQGKFQYFSVKTANSGQACDGVERRHSSGTVLDTVEVKIALWPDHGKVVYISQDDEDCDKAAGVVDGLPVLSMRSTRNWSEELAKGDSAADNTVTVQHDGGVIVLGKVDEESREECQDFVLMVELKYKDPLETSQATYALEPQDGSLGKAGSSIYVSDSEKLQGVTYTSEIHTIAGGKTLTYTIDGEANPSVKSFALSNSVDPLADCQEKTQTLIYTTQPEQLIASKAGEFELATQHQSSLGKTEAASFANNAHTVEYTTVQHEASGGKLQHLLTTYAAVQQATPVVLTRAQILPRTLSEVIEEANIAAKEMVFSAKDDGALEGLEGETLLLNTDNFPPIQCGFSFRQAYSPCFNVGNKVNSSVVRFRSSTAENDQVATNKPKKPFPCSICTKSFMRRTNLNAHMVTHTQVRPHVCEECGKQFCVRWDLTLHQRIHSGLFSCEYCNKAFTVHAKLKRHIRIHTGERPYSCPTCGRAFNDKRNLKTHQQTHTGERPFSCATCSRSFRVRSHLLDHHRVHTQEAPFTCDICGKSFKWKTNLNIHLKTHSGEHFVCSQCGREFTRHSELMKHRRVHTGTRSHVCTICNKNYSERNMLQKHMKLHSDQKPYSCDVCGKSFHYHWYLSSHKKMHTEEKTNNACELCGHEMELLVTVLMLSLTTCFIHPTLLFPPSREMRLVPGDELQDMRPFLQTPKMLVHSENRSTIHSCVPQWNSLSGPPSGDVTPESYVCLTPPPAQRLPLVFITPANEYRVSCPAEFRVRTLLRSSLHFPTMLGTRELTSLNTSSLQFSIALATEDLTSSFLAVFVPEETSETLTRPQHNGDTMGFAAVNPSESRDTPVARRVHQSTLTATSCVQCLSHTCCSVSTDKQSLAVGTLRPPCPSTSSLSRPGIPPQGTGLEAIVTGECCGKVSVELADIPRGFTPTMRHFMDMSVCVLIQKPFSHQGGIREKVKLVLTASGGLQELTYSIIIIMLNQCLSEDLAQAGDTLLDHKHLSQPDRPLKVPTSSFRFVCHANSNSSRKLRVLDSQHTCSTRTPVRDESGQDIQGYVSPRSARTHQDLQEECPQPTCEQELYCTVSAATEHNLCPRRNFPNTANHKILCARCQQRFHYSCLGCAIEPQMTGGLEYRCEDCCTYQTAFCDWITCPEHSTHIVDQRDASPDQEYRSLNPGLATHRNKAHCMAFTAECEQKFRTYEVPENHWVSQAQLKLKGKAFEWWWKCGEFFSEWNRLAQLFTGSGGPHYGILKHRQSEMSDGITSGEHTCATYEKSAKLCYVPNIQIMQDRWGTAVTAPPTETSGYSKHVLMDNGAQFIERMWQAKCTWRGVQHLKMAMYHPRANPTEHRNQYLEVQLLLHVGEVHISWADHLPAALFTLCQCVNAATGRSPSDVLLGQNINVGEQRGKQERYAAGWVRTSNRATPMLELRQIVLMKAHPQSAASQNFCVGLAAWWTGPHHVIKRLGPTTYLVHMKIVQASITKMPYACHPEMSMTMRPVTTKPTAAQHLTSPQSKGERKRVGQHNMQGQAREEMHVPHRISTRDLEAYDSAVEYEHQGRTTSIEGGLVPTQGPPAWGAQGTMSPSTLAPVRAHPMAGATEIDGTTTISSIQKEIRKCNHWLHLWEWVPQETTYKLATGSNVGLHTKTAAVAATMKDRATHTRFITQHTDVSHLWQVTCVRAREYLGDNKNIRNDGSSQQFWNCKCSAVWQGTMQVQSRGSMTMYAWLRTCHTEKVNSRSSLRGVCRITSGLMFRKLGKPSPYWTNHFTVMGTLESWNLFRISAAQDFTAPPTITVLASPGPDKSRCSTQRIIDLNRFFRGASPGLRLGHQPNDTDRRLSSTKYFTALFRIAWRRRKIIACMLQLPKEGFAVPSSRPRTAAMTADSHRETDEILNKILPPRERLEDNQLWRQYVRQVLCNVFF</sequence>
<evidence type="ECO:0000313" key="10">
    <source>
        <dbReference type="EMBL" id="KAJ8894457.1"/>
    </source>
</evidence>
<evidence type="ECO:0000259" key="9">
    <source>
        <dbReference type="PROSITE" id="PS50157"/>
    </source>
</evidence>
<dbReference type="PROSITE" id="PS50157">
    <property type="entry name" value="ZINC_FINGER_C2H2_2"/>
    <property type="match status" value="9"/>
</dbReference>
<dbReference type="Pfam" id="PF00096">
    <property type="entry name" value="zf-C2H2"/>
    <property type="match status" value="7"/>
</dbReference>
<dbReference type="InterPro" id="IPR013087">
    <property type="entry name" value="Znf_C2H2_type"/>
</dbReference>
<evidence type="ECO:0000256" key="1">
    <source>
        <dbReference type="ARBA" id="ARBA00004123"/>
    </source>
</evidence>
<keyword evidence="11" id="KW-1185">Reference proteome</keyword>
<feature type="domain" description="C2H2-type" evidence="9">
    <location>
        <begin position="660"/>
        <end position="687"/>
    </location>
</feature>
<dbReference type="Gene3D" id="3.30.420.10">
    <property type="entry name" value="Ribonuclease H-like superfamily/Ribonuclease H"/>
    <property type="match status" value="1"/>
</dbReference>
<dbReference type="SUPFAM" id="SSF57667">
    <property type="entry name" value="beta-beta-alpha zinc fingers"/>
    <property type="match status" value="5"/>
</dbReference>
<keyword evidence="7" id="KW-0539">Nucleus</keyword>
<feature type="domain" description="C2H2-type" evidence="9">
    <location>
        <begin position="495"/>
        <end position="522"/>
    </location>
</feature>
<feature type="domain" description="C2H2-type" evidence="9">
    <location>
        <begin position="632"/>
        <end position="659"/>
    </location>
</feature>
<keyword evidence="2" id="KW-0479">Metal-binding</keyword>
<reference evidence="10 11" key="1">
    <citation type="submission" date="2023-02" db="EMBL/GenBank/DDBJ databases">
        <title>LHISI_Scaffold_Assembly.</title>
        <authorList>
            <person name="Stuart O.P."/>
            <person name="Cleave R."/>
            <person name="Magrath M.J.L."/>
            <person name="Mikheyev A.S."/>
        </authorList>
    </citation>
    <scope>NUCLEOTIDE SEQUENCE [LARGE SCALE GENOMIC DNA]</scope>
    <source>
        <strain evidence="10">Daus_M_001</strain>
        <tissue evidence="10">Leg muscle</tissue>
    </source>
</reference>
<feature type="domain" description="C2H2-type" evidence="9">
    <location>
        <begin position="467"/>
        <end position="494"/>
    </location>
</feature>
<accession>A0ABQ9ID97</accession>
<keyword evidence="6" id="KW-0238">DNA-binding</keyword>
<feature type="domain" description="C2H2-type" evidence="9">
    <location>
        <begin position="521"/>
        <end position="548"/>
    </location>
</feature>